<evidence type="ECO:0000313" key="3">
    <source>
        <dbReference type="Proteomes" id="UP000771749"/>
    </source>
</evidence>
<name>A0A940DQ98_9BACT</name>
<organism evidence="2 3">
    <name type="scientific">Candidatus Cryptobacteroides gallistercoris</name>
    <dbReference type="NCBI Taxonomy" id="2840765"/>
    <lineage>
        <taxon>Bacteria</taxon>
        <taxon>Pseudomonadati</taxon>
        <taxon>Bacteroidota</taxon>
        <taxon>Bacteroidia</taxon>
        <taxon>Bacteroidales</taxon>
        <taxon>Candidatus Cryptobacteroides</taxon>
    </lineage>
</organism>
<evidence type="ECO:0000313" key="2">
    <source>
        <dbReference type="EMBL" id="MBO8453647.1"/>
    </source>
</evidence>
<dbReference type="EMBL" id="JADIMJ010000044">
    <property type="protein sequence ID" value="MBO8453647.1"/>
    <property type="molecule type" value="Genomic_DNA"/>
</dbReference>
<keyword evidence="2" id="KW-0378">Hydrolase</keyword>
<dbReference type="InterPro" id="IPR051044">
    <property type="entry name" value="MAG_DAG_Lipase"/>
</dbReference>
<reference evidence="2" key="2">
    <citation type="journal article" date="2021" name="PeerJ">
        <title>Extensive microbial diversity within the chicken gut microbiome revealed by metagenomics and culture.</title>
        <authorList>
            <person name="Gilroy R."/>
            <person name="Ravi A."/>
            <person name="Getino M."/>
            <person name="Pursley I."/>
            <person name="Horton D.L."/>
            <person name="Alikhan N.F."/>
            <person name="Baker D."/>
            <person name="Gharbi K."/>
            <person name="Hall N."/>
            <person name="Watson M."/>
            <person name="Adriaenssens E.M."/>
            <person name="Foster-Nyarko E."/>
            <person name="Jarju S."/>
            <person name="Secka A."/>
            <person name="Antonio M."/>
            <person name="Oren A."/>
            <person name="Chaudhuri R.R."/>
            <person name="La Ragione R."/>
            <person name="Hildebrand F."/>
            <person name="Pallen M.J."/>
        </authorList>
    </citation>
    <scope>NUCLEOTIDE SEQUENCE</scope>
    <source>
        <strain evidence="2">F1-3629</strain>
    </source>
</reference>
<dbReference type="GO" id="GO:0016787">
    <property type="term" value="F:hydrolase activity"/>
    <property type="evidence" value="ECO:0007669"/>
    <property type="project" value="UniProtKB-KW"/>
</dbReference>
<protein>
    <submittedName>
        <fullName evidence="2">Alpha/beta hydrolase</fullName>
    </submittedName>
</protein>
<dbReference type="SUPFAM" id="SSF53474">
    <property type="entry name" value="alpha/beta-Hydrolases"/>
    <property type="match status" value="1"/>
</dbReference>
<dbReference type="Proteomes" id="UP000771749">
    <property type="component" value="Unassembled WGS sequence"/>
</dbReference>
<accession>A0A940DQ98</accession>
<dbReference type="Gene3D" id="3.40.50.1820">
    <property type="entry name" value="alpha/beta hydrolase"/>
    <property type="match status" value="1"/>
</dbReference>
<comment type="caution">
    <text evidence="2">The sequence shown here is derived from an EMBL/GenBank/DDBJ whole genome shotgun (WGS) entry which is preliminary data.</text>
</comment>
<sequence>MDRHNIRKDTIVSRADGLAVSILTCRPATEGPKAVVQLVHGMCEHKERYVPFMEFLADNGIASIIHDHRGHGESVKSARDLGYFYEGGYLAMIDDIKTVTDKAKEEFPGLPVVLFGHSMGSMAVRSYSKRYDGSICGLIVCGCPSRNGGAGLAKFLARVHTLFFGKRHRPELIQHLAFGAFNRKFKGESSPHAWICSDPEIIRNYEADPLCNFQFTNDGFINLFSLMQDAYRTKDWHPENPGMPVLFISGEEDPCLISHEKFQEAVNAMKEAGYTDVRSILYPGMRHEILNETGKKRVWSDILEFISSSI</sequence>
<gene>
    <name evidence="2" type="ORF">IAC07_02840</name>
</gene>
<dbReference type="Pfam" id="PF12146">
    <property type="entry name" value="Hydrolase_4"/>
    <property type="match status" value="1"/>
</dbReference>
<dbReference type="InterPro" id="IPR029058">
    <property type="entry name" value="AB_hydrolase_fold"/>
</dbReference>
<dbReference type="PANTHER" id="PTHR11614">
    <property type="entry name" value="PHOSPHOLIPASE-RELATED"/>
    <property type="match status" value="1"/>
</dbReference>
<reference evidence="2" key="1">
    <citation type="submission" date="2020-10" db="EMBL/GenBank/DDBJ databases">
        <authorList>
            <person name="Gilroy R."/>
        </authorList>
    </citation>
    <scope>NUCLEOTIDE SEQUENCE</scope>
    <source>
        <strain evidence="2">F1-3629</strain>
    </source>
</reference>
<feature type="domain" description="Serine aminopeptidase S33" evidence="1">
    <location>
        <begin position="32"/>
        <end position="293"/>
    </location>
</feature>
<dbReference type="AlphaFoldDB" id="A0A940DQ98"/>
<evidence type="ECO:0000259" key="1">
    <source>
        <dbReference type="Pfam" id="PF12146"/>
    </source>
</evidence>
<dbReference type="InterPro" id="IPR022742">
    <property type="entry name" value="Hydrolase_4"/>
</dbReference>
<proteinExistence type="predicted"/>